<dbReference type="EMBL" id="SMAN01000028">
    <property type="protein sequence ID" value="TCT17568.1"/>
    <property type="molecule type" value="Genomic_DNA"/>
</dbReference>
<accession>A0A4R3MUD0</accession>
<dbReference type="InterPro" id="IPR022951">
    <property type="entry name" value="UPF0309"/>
</dbReference>
<protein>
    <recommendedName>
        <fullName evidence="1">UPF0309 protein EDD68_12816</fullName>
    </recommendedName>
</protein>
<dbReference type="Proteomes" id="UP000294650">
    <property type="component" value="Unassembled WGS sequence"/>
</dbReference>
<dbReference type="Pfam" id="PF13580">
    <property type="entry name" value="SIS_2"/>
    <property type="match status" value="1"/>
</dbReference>
<dbReference type="Gene3D" id="3.40.50.10490">
    <property type="entry name" value="Glucose-6-phosphate isomerase like protein, domain 1"/>
    <property type="match status" value="1"/>
</dbReference>
<dbReference type="InterPro" id="IPR035472">
    <property type="entry name" value="RpiR-like_SIS"/>
</dbReference>
<dbReference type="GO" id="GO:0097367">
    <property type="term" value="F:carbohydrate derivative binding"/>
    <property type="evidence" value="ECO:0007669"/>
    <property type="project" value="InterPro"/>
</dbReference>
<feature type="domain" description="SIS" evidence="2">
    <location>
        <begin position="31"/>
        <end position="209"/>
    </location>
</feature>
<comment type="similarity">
    <text evidence="1">Belongs to the UPF0309 family.</text>
</comment>
<dbReference type="CDD" id="cd05013">
    <property type="entry name" value="SIS_RpiR"/>
    <property type="match status" value="1"/>
</dbReference>
<dbReference type="OrthoDB" id="9805185at2"/>
<sequence length="244" mass="27434">MRLNYIREIEDLIFHLKKTGRERLQHAKSILVETIREQKMIHIFGTGHSHILAEEAFYRAGGLACVRPILIESLMLHKSGWSTSENERKAGYARSFMEQQPIDKKDTVIVVSTSGRNPVPIDVAMLSKEKGARVIAISSLEYSRYLASRHPSGKLLTDVADVTVDNLSPIGDAILEHPKVDTPYGPSSTVMGIIILHTIFSEAIEELAEKGIPLPIFKSGNMDEADEYNKNLIEQYCDRNEFLK</sequence>
<dbReference type="AlphaFoldDB" id="A0A4R3MUD0"/>
<proteinExistence type="inferred from homology"/>
<dbReference type="PROSITE" id="PS51464">
    <property type="entry name" value="SIS"/>
    <property type="match status" value="1"/>
</dbReference>
<dbReference type="InterPro" id="IPR046348">
    <property type="entry name" value="SIS_dom_sf"/>
</dbReference>
<evidence type="ECO:0000259" key="2">
    <source>
        <dbReference type="PROSITE" id="PS51464"/>
    </source>
</evidence>
<dbReference type="SUPFAM" id="SSF53697">
    <property type="entry name" value="SIS domain"/>
    <property type="match status" value="1"/>
</dbReference>
<dbReference type="NCBIfam" id="NF002805">
    <property type="entry name" value="PRK02947.1"/>
    <property type="match status" value="1"/>
</dbReference>
<reference evidence="3 4" key="1">
    <citation type="submission" date="2019-03" db="EMBL/GenBank/DDBJ databases">
        <title>Genomic Encyclopedia of Type Strains, Phase IV (KMG-IV): sequencing the most valuable type-strain genomes for metagenomic binning, comparative biology and taxonomic classification.</title>
        <authorList>
            <person name="Goeker M."/>
        </authorList>
    </citation>
    <scope>NUCLEOTIDE SEQUENCE [LARGE SCALE GENOMIC DNA]</scope>
    <source>
        <strain evidence="3 4">DSM 25894</strain>
    </source>
</reference>
<evidence type="ECO:0000313" key="4">
    <source>
        <dbReference type="Proteomes" id="UP000294650"/>
    </source>
</evidence>
<dbReference type="GO" id="GO:1901135">
    <property type="term" value="P:carbohydrate derivative metabolic process"/>
    <property type="evidence" value="ECO:0007669"/>
    <property type="project" value="InterPro"/>
</dbReference>
<gene>
    <name evidence="3" type="ORF">EDD68_12816</name>
</gene>
<dbReference type="PANTHER" id="PTHR30390:SF7">
    <property type="entry name" value="PHOSPHOHEPTOSE ISOMERASE"/>
    <property type="match status" value="1"/>
</dbReference>
<dbReference type="InterPro" id="IPR001347">
    <property type="entry name" value="SIS_dom"/>
</dbReference>
<comment type="caution">
    <text evidence="3">The sequence shown here is derived from an EMBL/GenBank/DDBJ whole genome shotgun (WGS) entry which is preliminary data.</text>
</comment>
<name>A0A4R3MUD0_9BACI</name>
<organism evidence="3 4">
    <name type="scientific">Melghiribacillus thermohalophilus</name>
    <dbReference type="NCBI Taxonomy" id="1324956"/>
    <lineage>
        <taxon>Bacteria</taxon>
        <taxon>Bacillati</taxon>
        <taxon>Bacillota</taxon>
        <taxon>Bacilli</taxon>
        <taxon>Bacillales</taxon>
        <taxon>Bacillaceae</taxon>
        <taxon>Melghiribacillus</taxon>
    </lineage>
</organism>
<evidence type="ECO:0000256" key="1">
    <source>
        <dbReference type="HAMAP-Rule" id="MF_01240"/>
    </source>
</evidence>
<dbReference type="InterPro" id="IPR050099">
    <property type="entry name" value="SIS_GmhA/DiaA_subfam"/>
</dbReference>
<dbReference type="HAMAP" id="MF_01240">
    <property type="entry name" value="UPF0309"/>
    <property type="match status" value="1"/>
</dbReference>
<dbReference type="PANTHER" id="PTHR30390">
    <property type="entry name" value="SEDOHEPTULOSE 7-PHOSPHATE ISOMERASE / DNAA INITIATOR-ASSOCIATING FACTOR FOR REPLICATION INITIATION"/>
    <property type="match status" value="1"/>
</dbReference>
<dbReference type="RefSeq" id="WP_132372957.1">
    <property type="nucleotide sequence ID" value="NZ_SMAN01000028.1"/>
</dbReference>
<keyword evidence="4" id="KW-1185">Reference proteome</keyword>
<evidence type="ECO:0000313" key="3">
    <source>
        <dbReference type="EMBL" id="TCT17568.1"/>
    </source>
</evidence>